<gene>
    <name evidence="1" type="ORF">CDAR_454611</name>
</gene>
<accession>A0AAV4TXU1</accession>
<dbReference type="Proteomes" id="UP001054837">
    <property type="component" value="Unassembled WGS sequence"/>
</dbReference>
<protein>
    <submittedName>
        <fullName evidence="1">Uncharacterized protein</fullName>
    </submittedName>
</protein>
<keyword evidence="2" id="KW-1185">Reference proteome</keyword>
<dbReference type="EMBL" id="BPLQ01010387">
    <property type="protein sequence ID" value="GIY50421.1"/>
    <property type="molecule type" value="Genomic_DNA"/>
</dbReference>
<evidence type="ECO:0000313" key="1">
    <source>
        <dbReference type="EMBL" id="GIY50421.1"/>
    </source>
</evidence>
<proteinExistence type="predicted"/>
<comment type="caution">
    <text evidence="1">The sequence shown here is derived from an EMBL/GenBank/DDBJ whole genome shotgun (WGS) entry which is preliminary data.</text>
</comment>
<organism evidence="1 2">
    <name type="scientific">Caerostris darwini</name>
    <dbReference type="NCBI Taxonomy" id="1538125"/>
    <lineage>
        <taxon>Eukaryota</taxon>
        <taxon>Metazoa</taxon>
        <taxon>Ecdysozoa</taxon>
        <taxon>Arthropoda</taxon>
        <taxon>Chelicerata</taxon>
        <taxon>Arachnida</taxon>
        <taxon>Araneae</taxon>
        <taxon>Araneomorphae</taxon>
        <taxon>Entelegynae</taxon>
        <taxon>Araneoidea</taxon>
        <taxon>Araneidae</taxon>
        <taxon>Caerostris</taxon>
    </lineage>
</organism>
<reference evidence="1 2" key="1">
    <citation type="submission" date="2021-06" db="EMBL/GenBank/DDBJ databases">
        <title>Caerostris darwini draft genome.</title>
        <authorList>
            <person name="Kono N."/>
            <person name="Arakawa K."/>
        </authorList>
    </citation>
    <scope>NUCLEOTIDE SEQUENCE [LARGE SCALE GENOMIC DNA]</scope>
</reference>
<evidence type="ECO:0000313" key="2">
    <source>
        <dbReference type="Proteomes" id="UP001054837"/>
    </source>
</evidence>
<name>A0AAV4TXU1_9ARAC</name>
<sequence length="76" mass="8446">MADNDSTSNMSWNYLRCCPSDNESSEKELIGVMIFAKEVPRKPVGSGLQLSGGIMLWIRHGSIKANTIKGHKLIWP</sequence>
<dbReference type="AlphaFoldDB" id="A0AAV4TXU1"/>